<organism evidence="1 2">
    <name type="scientific">Nocardia nova</name>
    <dbReference type="NCBI Taxonomy" id="37330"/>
    <lineage>
        <taxon>Bacteria</taxon>
        <taxon>Bacillati</taxon>
        <taxon>Actinomycetota</taxon>
        <taxon>Actinomycetes</taxon>
        <taxon>Mycobacteriales</taxon>
        <taxon>Nocardiaceae</taxon>
        <taxon>Nocardia</taxon>
    </lineage>
</organism>
<dbReference type="Proteomes" id="UP000241647">
    <property type="component" value="Unassembled WGS sequence"/>
</dbReference>
<evidence type="ECO:0000313" key="2">
    <source>
        <dbReference type="Proteomes" id="UP000241647"/>
    </source>
</evidence>
<dbReference type="RefSeq" id="WP_063023225.1">
    <property type="nucleotide sequence ID" value="NZ_PYHS01000004.1"/>
</dbReference>
<dbReference type="AlphaFoldDB" id="A0A2T2Z8G3"/>
<name>A0A2T2Z8G3_9NOCA</name>
<comment type="caution">
    <text evidence="1">The sequence shown here is derived from an EMBL/GenBank/DDBJ whole genome shotgun (WGS) entry which is preliminary data.</text>
</comment>
<reference evidence="1 2" key="1">
    <citation type="submission" date="2018-02" db="EMBL/GenBank/DDBJ databases">
        <title>8 Nocardia nova and 1 Nocardia cyriacigeorgica strain used for evolution to TMP-SMX.</title>
        <authorList>
            <person name="Mehta H."/>
            <person name="Weng J."/>
            <person name="Shamoo Y."/>
        </authorList>
    </citation>
    <scope>NUCLEOTIDE SEQUENCE [LARGE SCALE GENOMIC DNA]</scope>
    <source>
        <strain evidence="1 2">ATCC 33727</strain>
    </source>
</reference>
<dbReference type="EMBL" id="PYHS01000004">
    <property type="protein sequence ID" value="PSR64019.1"/>
    <property type="molecule type" value="Genomic_DNA"/>
</dbReference>
<protein>
    <submittedName>
        <fullName evidence="1">Uncharacterized protein</fullName>
    </submittedName>
</protein>
<accession>A0A2T2Z8G3</accession>
<evidence type="ECO:0000313" key="1">
    <source>
        <dbReference type="EMBL" id="PSR64019.1"/>
    </source>
</evidence>
<sequence>MTAVEPVPTTPPAPLDIADSERREFALGHTHTLSRDALVVAFRQAAEDGLRDYPDNPSFALAAAWGTLLGGLGISEEAGVRPW</sequence>
<proteinExistence type="predicted"/>
<gene>
    <name evidence="1" type="ORF">C8259_09240</name>
</gene>